<dbReference type="OrthoDB" id="1431451at2"/>
<keyword evidence="2" id="KW-0472">Membrane</keyword>
<dbReference type="EMBL" id="LVJN01000021">
    <property type="protein sequence ID" value="OSM00354.1"/>
    <property type="molecule type" value="Genomic_DNA"/>
</dbReference>
<comment type="caution">
    <text evidence="3">The sequence shown here is derived from an EMBL/GenBank/DDBJ whole genome shotgun (WGS) entry which is preliminary data.</text>
</comment>
<accession>A0A1Y2K0M9</accession>
<evidence type="ECO:0000256" key="2">
    <source>
        <dbReference type="SAM" id="Phobius"/>
    </source>
</evidence>
<organism evidence="3 4">
    <name type="scientific">Magnetofaba australis IT-1</name>
    <dbReference type="NCBI Taxonomy" id="1434232"/>
    <lineage>
        <taxon>Bacteria</taxon>
        <taxon>Pseudomonadati</taxon>
        <taxon>Pseudomonadota</taxon>
        <taxon>Magnetococcia</taxon>
        <taxon>Magnetococcales</taxon>
        <taxon>Magnetococcaceae</taxon>
        <taxon>Magnetofaba</taxon>
    </lineage>
</organism>
<evidence type="ECO:0000313" key="3">
    <source>
        <dbReference type="EMBL" id="OSM00354.1"/>
    </source>
</evidence>
<feature type="transmembrane region" description="Helical" evidence="2">
    <location>
        <begin position="299"/>
        <end position="321"/>
    </location>
</feature>
<name>A0A1Y2K0M9_9PROT</name>
<keyword evidence="2" id="KW-0812">Transmembrane</keyword>
<evidence type="ECO:0000256" key="1">
    <source>
        <dbReference type="SAM" id="Coils"/>
    </source>
</evidence>
<dbReference type="AlphaFoldDB" id="A0A1Y2K0M9"/>
<evidence type="ECO:0000313" key="4">
    <source>
        <dbReference type="Proteomes" id="UP000194003"/>
    </source>
</evidence>
<dbReference type="RefSeq" id="WP_085446967.1">
    <property type="nucleotide sequence ID" value="NZ_LVJN01000021.1"/>
</dbReference>
<feature type="transmembrane region" description="Helical" evidence="2">
    <location>
        <begin position="333"/>
        <end position="353"/>
    </location>
</feature>
<keyword evidence="4" id="KW-1185">Reference proteome</keyword>
<protein>
    <submittedName>
        <fullName evidence="3">Uncharacterized protein</fullName>
    </submittedName>
</protein>
<keyword evidence="1" id="KW-0175">Coiled coil</keyword>
<dbReference type="Proteomes" id="UP000194003">
    <property type="component" value="Unassembled WGS sequence"/>
</dbReference>
<sequence>MSRFVELLKSNQAYKELDDIYKYFIQIKKEIVEQNEKDEVVRIIKILQLAKGILKPKNADILDETSLQGLGSNFGHVKKAINNYNARKDLANLKLINSAISTHFLPRLITLTKCFPAEEREKDLLEEWAHENAAKLFDEYREVENISEELKSDLVNIKSELASLKNNYDEINEKYETILGEWQNRFTQDQNAKNEQLERQREKILETYKNNFDVTTREVSDKKDQILSDLKLTIEKEFEVIHAEIRDRLDKEKHDLEVNLKKSQETYESILNLHDLAADATVYGGYKKAYKEQQKAADLWRWFAVGSIVATVIWVICAIVFNVTVNKSGDVIWSKALLSFSLTLILLGGAGYAGKQSSLHRNSERTMRWFALETQAFGPFIEKLDESIQVELKRELAQRLFGINIETHGSSFERDGEVIHLDQLMKQLGPVLDLLKKYIPGK</sequence>
<keyword evidence="2" id="KW-1133">Transmembrane helix</keyword>
<gene>
    <name evidence="3" type="ORF">MAIT1_00854</name>
</gene>
<reference evidence="3 4" key="1">
    <citation type="journal article" date="2016" name="BMC Genomics">
        <title>Combined genomic and structural analyses of a cultured magnetotactic bacterium reveals its niche adaptation to a dynamic environment.</title>
        <authorList>
            <person name="Araujo A.C."/>
            <person name="Morillo V."/>
            <person name="Cypriano J."/>
            <person name="Teixeira L.C."/>
            <person name="Leao P."/>
            <person name="Lyra S."/>
            <person name="Almeida L.G."/>
            <person name="Bazylinski D.A."/>
            <person name="Vasconcellos A.T."/>
            <person name="Abreu F."/>
            <person name="Lins U."/>
        </authorList>
    </citation>
    <scope>NUCLEOTIDE SEQUENCE [LARGE SCALE GENOMIC DNA]</scope>
    <source>
        <strain evidence="3 4">IT-1</strain>
    </source>
</reference>
<proteinExistence type="predicted"/>
<feature type="coiled-coil region" evidence="1">
    <location>
        <begin position="133"/>
        <end position="207"/>
    </location>
</feature>